<keyword evidence="5" id="KW-1185">Reference proteome</keyword>
<keyword evidence="2" id="KW-0040">ANK repeat</keyword>
<evidence type="ECO:0000313" key="4">
    <source>
        <dbReference type="EMBL" id="PRP78428.1"/>
    </source>
</evidence>
<dbReference type="Proteomes" id="UP000241769">
    <property type="component" value="Unassembled WGS sequence"/>
</dbReference>
<proteinExistence type="predicted"/>
<dbReference type="PROSITE" id="PS50297">
    <property type="entry name" value="ANK_REP_REGION"/>
    <property type="match status" value="3"/>
</dbReference>
<gene>
    <name evidence="4" type="ORF">PROFUN_15514</name>
</gene>
<dbReference type="InterPro" id="IPR050989">
    <property type="entry name" value="Rap1_Ran_GAP"/>
</dbReference>
<dbReference type="SUPFAM" id="SSF48403">
    <property type="entry name" value="Ankyrin repeat"/>
    <property type="match status" value="1"/>
</dbReference>
<dbReference type="OrthoDB" id="2499658at2759"/>
<dbReference type="AlphaFoldDB" id="A0A2P6N392"/>
<keyword evidence="1" id="KW-0343">GTPase activation</keyword>
<dbReference type="GO" id="GO:0005096">
    <property type="term" value="F:GTPase activator activity"/>
    <property type="evidence" value="ECO:0007669"/>
    <property type="project" value="UniProtKB-KW"/>
</dbReference>
<feature type="domain" description="Rap-GAP" evidence="3">
    <location>
        <begin position="491"/>
        <end position="705"/>
    </location>
</feature>
<organism evidence="4 5">
    <name type="scientific">Planoprotostelium fungivorum</name>
    <dbReference type="NCBI Taxonomy" id="1890364"/>
    <lineage>
        <taxon>Eukaryota</taxon>
        <taxon>Amoebozoa</taxon>
        <taxon>Evosea</taxon>
        <taxon>Variosea</taxon>
        <taxon>Cavosteliida</taxon>
        <taxon>Cavosteliaceae</taxon>
        <taxon>Planoprotostelium</taxon>
    </lineage>
</organism>
<dbReference type="GO" id="GO:0051056">
    <property type="term" value="P:regulation of small GTPase mediated signal transduction"/>
    <property type="evidence" value="ECO:0007669"/>
    <property type="project" value="InterPro"/>
</dbReference>
<comment type="caution">
    <text evidence="4">The sequence shown here is derived from an EMBL/GenBank/DDBJ whole genome shotgun (WGS) entry which is preliminary data.</text>
</comment>
<dbReference type="SUPFAM" id="SSF111347">
    <property type="entry name" value="Rap/Ran-GAP"/>
    <property type="match status" value="1"/>
</dbReference>
<dbReference type="EMBL" id="MDYQ01000224">
    <property type="protein sequence ID" value="PRP78428.1"/>
    <property type="molecule type" value="Genomic_DNA"/>
</dbReference>
<dbReference type="Gene3D" id="3.40.50.11210">
    <property type="entry name" value="Rap/Ran-GAP"/>
    <property type="match status" value="1"/>
</dbReference>
<dbReference type="InterPro" id="IPR036770">
    <property type="entry name" value="Ankyrin_rpt-contain_sf"/>
</dbReference>
<dbReference type="PRINTS" id="PR01415">
    <property type="entry name" value="ANKYRIN"/>
</dbReference>
<dbReference type="InterPro" id="IPR000331">
    <property type="entry name" value="Rap/Ran_GAP_dom"/>
</dbReference>
<dbReference type="InterPro" id="IPR035974">
    <property type="entry name" value="Rap/Ran-GAP_sf"/>
</dbReference>
<feature type="repeat" description="ANK" evidence="2">
    <location>
        <begin position="142"/>
        <end position="174"/>
    </location>
</feature>
<dbReference type="STRING" id="1890364.A0A2P6N392"/>
<sequence length="725" mass="82408">MYACHLHRLVADGNWFEAEKLLKKDRYDINCEDEESGQTPLHVAADHGRFDIVYQLLTRGANVDSRDKQEWTPLHCSAKGTTPEHLTTSSLLVTRGANPNAVNINHATPIHYIIRRPYSEELIEVLSLMIEKGAILDLRNALGESPLMNAVSACLTESVRFLIDHGADVNARSNRNRTPLHYAVERGPEARDIVLLLLKNGADKHAKATEAANSTPVEIALHTASAEINQLLSQDSWDFDSTYSDFSLNEEESSDEEEHYTFVTATPSVTDSPRLAESKSHFGSRPRRASIVPFKRHHSDRFVVKSMEIIDENSKSEEPISPPVLSGSASRVLAWSPSASTENNILGHFNGFYEEYGTNNPSGDRNLLFQPQNYKNWFFHSEHTNFVGKMNRRGSTERFEPLIVSVTYDILHHRYRMILFSRLGDKQVFLDPPKGDRDKLKSINFRKGLPKEFTQVMKEKIYTDRPKDVGVVDLNISLELVTTDLSQKLLDFETYDPLRAKCFSIGVLLSKEGQLLEDEQFNNEYASPAFEEFLTFLGERIPMKNWLGYRGDLDTKMNATGERSLYRRWKGFEIMFHVSTLLPYTPGVAQQLGRKRRIGNDIVVIIFQEGGVYTPPIRSQFLHTYLIVSPALTQEGKPGYRLQAASAVGVPHFAPQIQKGVYEKNADFREFLLTKVINSQLASLLHPQLREKIWCKPKEAYLVRIIKEVARKKEHSTLVEPDSFT</sequence>
<dbReference type="PROSITE" id="PS50085">
    <property type="entry name" value="RAPGAP"/>
    <property type="match status" value="1"/>
</dbReference>
<dbReference type="Pfam" id="PF02145">
    <property type="entry name" value="Rap_GAP"/>
    <property type="match status" value="1"/>
</dbReference>
<feature type="repeat" description="ANK" evidence="2">
    <location>
        <begin position="36"/>
        <end position="68"/>
    </location>
</feature>
<evidence type="ECO:0000313" key="5">
    <source>
        <dbReference type="Proteomes" id="UP000241769"/>
    </source>
</evidence>
<dbReference type="InParanoid" id="A0A2P6N392"/>
<evidence type="ECO:0000256" key="1">
    <source>
        <dbReference type="ARBA" id="ARBA00022468"/>
    </source>
</evidence>
<accession>A0A2P6N392</accession>
<dbReference type="Pfam" id="PF12796">
    <property type="entry name" value="Ank_2"/>
    <property type="match status" value="2"/>
</dbReference>
<feature type="repeat" description="ANK" evidence="2">
    <location>
        <begin position="175"/>
        <end position="209"/>
    </location>
</feature>
<evidence type="ECO:0000259" key="3">
    <source>
        <dbReference type="PROSITE" id="PS50085"/>
    </source>
</evidence>
<dbReference type="PANTHER" id="PTHR15711">
    <property type="entry name" value="RAP GTPASE-ACTIVATING PROTEIN"/>
    <property type="match status" value="1"/>
</dbReference>
<dbReference type="PROSITE" id="PS50088">
    <property type="entry name" value="ANK_REPEAT"/>
    <property type="match status" value="3"/>
</dbReference>
<evidence type="ECO:0000256" key="2">
    <source>
        <dbReference type="PROSITE-ProRule" id="PRU00023"/>
    </source>
</evidence>
<reference evidence="4 5" key="1">
    <citation type="journal article" date="2018" name="Genome Biol. Evol.">
        <title>Multiple Roots of Fruiting Body Formation in Amoebozoa.</title>
        <authorList>
            <person name="Hillmann F."/>
            <person name="Forbes G."/>
            <person name="Novohradska S."/>
            <person name="Ferling I."/>
            <person name="Riege K."/>
            <person name="Groth M."/>
            <person name="Westermann M."/>
            <person name="Marz M."/>
            <person name="Spaller T."/>
            <person name="Winckler T."/>
            <person name="Schaap P."/>
            <person name="Glockner G."/>
        </authorList>
    </citation>
    <scope>NUCLEOTIDE SEQUENCE [LARGE SCALE GENOMIC DNA]</scope>
    <source>
        <strain evidence="4 5">Jena</strain>
    </source>
</reference>
<protein>
    <submittedName>
        <fullName evidence="4">Signal-induced proliferation-associated 1-like protein 1-like</fullName>
    </submittedName>
</protein>
<dbReference type="InterPro" id="IPR002110">
    <property type="entry name" value="Ankyrin_rpt"/>
</dbReference>
<dbReference type="SMART" id="SM00248">
    <property type="entry name" value="ANK"/>
    <property type="match status" value="5"/>
</dbReference>
<name>A0A2P6N392_9EUKA</name>
<dbReference type="Gene3D" id="1.25.40.20">
    <property type="entry name" value="Ankyrin repeat-containing domain"/>
    <property type="match status" value="2"/>
</dbReference>